<feature type="transmembrane region" description="Helical" evidence="7">
    <location>
        <begin position="246"/>
        <end position="271"/>
    </location>
</feature>
<feature type="transmembrane region" description="Helical" evidence="7">
    <location>
        <begin position="416"/>
        <end position="438"/>
    </location>
</feature>
<evidence type="ECO:0000256" key="5">
    <source>
        <dbReference type="ARBA" id="ARBA00022989"/>
    </source>
</evidence>
<dbReference type="InterPro" id="IPR002293">
    <property type="entry name" value="AA/rel_permease1"/>
</dbReference>
<gene>
    <name evidence="8" type="ORF">HMPREF9450_01543</name>
</gene>
<evidence type="ECO:0000256" key="3">
    <source>
        <dbReference type="ARBA" id="ARBA00022475"/>
    </source>
</evidence>
<evidence type="ECO:0000256" key="2">
    <source>
        <dbReference type="ARBA" id="ARBA00022448"/>
    </source>
</evidence>
<proteinExistence type="predicted"/>
<feature type="transmembrane region" description="Helical" evidence="7">
    <location>
        <begin position="372"/>
        <end position="395"/>
    </location>
</feature>
<evidence type="ECO:0000256" key="4">
    <source>
        <dbReference type="ARBA" id="ARBA00022692"/>
    </source>
</evidence>
<dbReference type="GO" id="GO:0022857">
    <property type="term" value="F:transmembrane transporter activity"/>
    <property type="evidence" value="ECO:0007669"/>
    <property type="project" value="InterPro"/>
</dbReference>
<dbReference type="PATRIC" id="fig|742725.3.peg.1637"/>
<dbReference type="STRING" id="742725.HMPREF9450_01543"/>
<accession>G5HA78</accession>
<feature type="transmembrane region" description="Helical" evidence="7">
    <location>
        <begin position="94"/>
        <end position="112"/>
    </location>
</feature>
<evidence type="ECO:0000313" key="8">
    <source>
        <dbReference type="EMBL" id="EHB91494.1"/>
    </source>
</evidence>
<dbReference type="OrthoDB" id="9806937at2"/>
<keyword evidence="9" id="KW-1185">Reference proteome</keyword>
<feature type="transmembrane region" description="Helical" evidence="7">
    <location>
        <begin position="213"/>
        <end position="234"/>
    </location>
</feature>
<feature type="transmembrane region" description="Helical" evidence="7">
    <location>
        <begin position="450"/>
        <end position="473"/>
    </location>
</feature>
<feature type="transmembrane region" description="Helical" evidence="7">
    <location>
        <begin position="12"/>
        <end position="30"/>
    </location>
</feature>
<feature type="transmembrane region" description="Helical" evidence="7">
    <location>
        <begin position="36"/>
        <end position="56"/>
    </location>
</feature>
<organism evidence="8 9">
    <name type="scientific">Alistipes indistinctus YIT 12060</name>
    <dbReference type="NCBI Taxonomy" id="742725"/>
    <lineage>
        <taxon>Bacteria</taxon>
        <taxon>Pseudomonadati</taxon>
        <taxon>Bacteroidota</taxon>
        <taxon>Bacteroidia</taxon>
        <taxon>Bacteroidales</taxon>
        <taxon>Rikenellaceae</taxon>
        <taxon>Alistipes</taxon>
    </lineage>
</organism>
<evidence type="ECO:0000313" key="9">
    <source>
        <dbReference type="Proteomes" id="UP000006008"/>
    </source>
</evidence>
<dbReference type="EMBL" id="ADLD01000013">
    <property type="protein sequence ID" value="EHB91494.1"/>
    <property type="molecule type" value="Genomic_DNA"/>
</dbReference>
<dbReference type="Pfam" id="PF13520">
    <property type="entry name" value="AA_permease_2"/>
    <property type="match status" value="1"/>
</dbReference>
<keyword evidence="4 7" id="KW-0812">Transmembrane</keyword>
<feature type="transmembrane region" description="Helical" evidence="7">
    <location>
        <begin position="346"/>
        <end position="366"/>
    </location>
</feature>
<comment type="subcellular location">
    <subcellularLocation>
        <location evidence="1">Cell membrane</location>
        <topology evidence="1">Multi-pass membrane protein</topology>
    </subcellularLocation>
</comment>
<dbReference type="Proteomes" id="UP000006008">
    <property type="component" value="Unassembled WGS sequence"/>
</dbReference>
<dbReference type="GeneID" id="92815423"/>
<dbReference type="InterPro" id="IPR050367">
    <property type="entry name" value="APC_superfamily"/>
</dbReference>
<dbReference type="AlphaFoldDB" id="G5HA78"/>
<feature type="transmembrane region" description="Helical" evidence="7">
    <location>
        <begin position="152"/>
        <end position="174"/>
    </location>
</feature>
<keyword evidence="5 7" id="KW-1133">Transmembrane helix</keyword>
<name>G5HA78_9BACT</name>
<feature type="transmembrane region" description="Helical" evidence="7">
    <location>
        <begin position="291"/>
        <end position="316"/>
    </location>
</feature>
<dbReference type="Gene3D" id="1.20.1740.10">
    <property type="entry name" value="Amino acid/polyamine transporter I"/>
    <property type="match status" value="1"/>
</dbReference>
<keyword evidence="6 7" id="KW-0472">Membrane</keyword>
<evidence type="ECO:0000256" key="1">
    <source>
        <dbReference type="ARBA" id="ARBA00004651"/>
    </source>
</evidence>
<dbReference type="GO" id="GO:0005886">
    <property type="term" value="C:plasma membrane"/>
    <property type="evidence" value="ECO:0007669"/>
    <property type="project" value="UniProtKB-SubCell"/>
</dbReference>
<dbReference type="eggNOG" id="COG0531">
    <property type="taxonomic scope" value="Bacteria"/>
</dbReference>
<evidence type="ECO:0000256" key="7">
    <source>
        <dbReference type="SAM" id="Phobius"/>
    </source>
</evidence>
<comment type="caution">
    <text evidence="8">The sequence shown here is derived from an EMBL/GenBank/DDBJ whole genome shotgun (WGS) entry which is preliminary data.</text>
</comment>
<evidence type="ECO:0008006" key="10">
    <source>
        <dbReference type="Google" id="ProtNLM"/>
    </source>
</evidence>
<evidence type="ECO:0000256" key="6">
    <source>
        <dbReference type="ARBA" id="ARBA00023136"/>
    </source>
</evidence>
<dbReference type="PANTHER" id="PTHR42770">
    <property type="entry name" value="AMINO ACID TRANSPORTER-RELATED"/>
    <property type="match status" value="1"/>
</dbReference>
<protein>
    <recommendedName>
        <fullName evidence="10">Glutamate/gamma-aminobutyrate antiporter</fullName>
    </recommendedName>
</protein>
<dbReference type="PANTHER" id="PTHR42770:SF15">
    <property type="entry name" value="GLUTAMATE_GAMMA-AMINOBUTYRATE ANTIPORTER-RELATED"/>
    <property type="match status" value="1"/>
</dbReference>
<dbReference type="HOGENOM" id="CLU_020854_4_2_10"/>
<feature type="transmembrane region" description="Helical" evidence="7">
    <location>
        <begin position="118"/>
        <end position="140"/>
    </location>
</feature>
<sequence length="494" mass="53835">MAKSKNITTMQLALMTAAAVISLRGLPMMAQEELTMFFYIFFATFLFLIPAALVGAELGSAFASRGGGVYSWVKEAFNPHLGFTAIFLQWIQNVVWYPTVLGFAAASIAYMIGVPDLAQNGVFVGLFSIIMYWFATWVTLKGTSTVSGITSKGFIIGTVLPGVVIIALALIWVLGGNEIAFQHIPEKVSQVVNASAGHAHPRLFPHITGMNDIAFLAGILLLFAGVEVHAVHAPELKQPQKQFPRAMFIAAFISFGLFTLGSLAVAIITPYNQINLQSGLFTTFDIAFKHYHVGWLTNVLSLLIAFGALASVMSWISGPSRGLLWTAKEGQLPDFMKKTNKNGSQINILLIQGCIVTVLSSLYIVMKDVSVAFFLLSALTIGLYLIMYMLMYAAGIRLRYTQPQLPRSYRVPGGNAGMWIIGGGGFLAVLFAFTVTFFPPSQLPVGSPTLYTALVATGTVIFLAIPIIISVVMGRRDRRQQQQQQQQQQNTPIQ</sequence>
<keyword evidence="2" id="KW-0813">Transport</keyword>
<dbReference type="PIRSF" id="PIRSF006060">
    <property type="entry name" value="AA_transporter"/>
    <property type="match status" value="1"/>
</dbReference>
<keyword evidence="3" id="KW-1003">Cell membrane</keyword>
<reference evidence="8 9" key="1">
    <citation type="submission" date="2011-08" db="EMBL/GenBank/DDBJ databases">
        <title>The Genome Sequence of Alistipes indistinctus YIT 12060.</title>
        <authorList>
            <consortium name="The Broad Institute Genome Sequencing Platform"/>
            <person name="Earl A."/>
            <person name="Ward D."/>
            <person name="Feldgarden M."/>
            <person name="Gevers D."/>
            <person name="Morotomi M."/>
            <person name="Young S.K."/>
            <person name="Zeng Q."/>
            <person name="Gargeya S."/>
            <person name="Fitzgerald M."/>
            <person name="Haas B."/>
            <person name="Abouelleil A."/>
            <person name="Alvarado L."/>
            <person name="Arachchi H.M."/>
            <person name="Berlin A."/>
            <person name="Brown A."/>
            <person name="Chapman S.B."/>
            <person name="Chen Z."/>
            <person name="Dunbar C."/>
            <person name="Freedman E."/>
            <person name="Gearin G."/>
            <person name="Gellesch M."/>
            <person name="Goldberg J."/>
            <person name="Griggs A."/>
            <person name="Gujja S."/>
            <person name="Heiman D."/>
            <person name="Howarth C."/>
            <person name="Larson L."/>
            <person name="Lui A."/>
            <person name="MacDonald P.J.P."/>
            <person name="Montmayeur A."/>
            <person name="Murphy C."/>
            <person name="Neiman D."/>
            <person name="Pearson M."/>
            <person name="Priest M."/>
            <person name="Roberts A."/>
            <person name="Saif S."/>
            <person name="Shea T."/>
            <person name="Shenoy N."/>
            <person name="Sisk P."/>
            <person name="Stolte C."/>
            <person name="Sykes S."/>
            <person name="Wortman J."/>
            <person name="Nusbaum C."/>
            <person name="Birren B."/>
        </authorList>
    </citation>
    <scope>NUCLEOTIDE SEQUENCE [LARGE SCALE GENOMIC DNA]</scope>
    <source>
        <strain evidence="8 9">YIT 12060</strain>
    </source>
</reference>
<dbReference type="RefSeq" id="WP_009134349.1">
    <property type="nucleotide sequence ID" value="NZ_CP102250.1"/>
</dbReference>